<dbReference type="PANTHER" id="PTHR22931">
    <property type="entry name" value="PHOSPHOENOLPYRUVATE DIKINASE-RELATED"/>
    <property type="match status" value="1"/>
</dbReference>
<dbReference type="Gene3D" id="3.20.20.60">
    <property type="entry name" value="Phosphoenolpyruvate-binding domains"/>
    <property type="match status" value="1"/>
</dbReference>
<feature type="domain" description="Pyruvate phosphate dikinase AMP/ATP-binding" evidence="17">
    <location>
        <begin position="66"/>
        <end position="304"/>
    </location>
</feature>
<evidence type="ECO:0000313" key="20">
    <source>
        <dbReference type="Proteomes" id="UP000721442"/>
    </source>
</evidence>
<evidence type="ECO:0000256" key="4">
    <source>
        <dbReference type="ARBA" id="ARBA00011994"/>
    </source>
</evidence>
<feature type="active site" description="Proton donor" evidence="13">
    <location>
        <position position="840"/>
    </location>
</feature>
<dbReference type="PIRSF" id="PIRSF000853">
    <property type="entry name" value="PPDK"/>
    <property type="match status" value="1"/>
</dbReference>
<dbReference type="InterPro" id="IPR008279">
    <property type="entry name" value="PEP-util_enz_mobile_dom"/>
</dbReference>
<evidence type="ECO:0000256" key="11">
    <source>
        <dbReference type="ARBA" id="ARBA00022842"/>
    </source>
</evidence>
<evidence type="ECO:0000256" key="9">
    <source>
        <dbReference type="ARBA" id="ARBA00022777"/>
    </source>
</evidence>
<feature type="binding site" evidence="14">
    <location>
        <position position="774"/>
    </location>
    <ligand>
        <name>substrate</name>
    </ligand>
</feature>
<dbReference type="InterPro" id="IPR000121">
    <property type="entry name" value="PEP_util_C"/>
</dbReference>
<evidence type="ECO:0000256" key="15">
    <source>
        <dbReference type="PIRSR" id="PIRSR000853-3"/>
    </source>
</evidence>
<dbReference type="Pfam" id="PF02896">
    <property type="entry name" value="PEP-utilizers_C"/>
    <property type="match status" value="1"/>
</dbReference>
<dbReference type="InterPro" id="IPR015813">
    <property type="entry name" value="Pyrv/PenolPyrv_kinase-like_dom"/>
</dbReference>
<dbReference type="PANTHER" id="PTHR22931:SF9">
    <property type="entry name" value="PYRUVATE, PHOSPHATE DIKINASE 1, CHLOROPLASTIC"/>
    <property type="match status" value="1"/>
</dbReference>
<proteinExistence type="inferred from homology"/>
<feature type="binding site" evidence="14">
    <location>
        <position position="626"/>
    </location>
    <ligand>
        <name>substrate</name>
    </ligand>
</feature>
<dbReference type="Proteomes" id="UP000721442">
    <property type="component" value="Unassembled WGS sequence"/>
</dbReference>
<dbReference type="Gene3D" id="1.10.189.10">
    <property type="entry name" value="Pyruvate Phosphate Dikinase, domain 2"/>
    <property type="match status" value="1"/>
</dbReference>
<keyword evidence="8" id="KW-0547">Nucleotide-binding</keyword>
<evidence type="ECO:0000256" key="3">
    <source>
        <dbReference type="ARBA" id="ARBA00007837"/>
    </source>
</evidence>
<dbReference type="Gene3D" id="3.30.1490.20">
    <property type="entry name" value="ATP-grasp fold, A domain"/>
    <property type="match status" value="1"/>
</dbReference>
<keyword evidence="9" id="KW-0418">Kinase</keyword>
<comment type="caution">
    <text evidence="19">The sequence shown here is derived from an EMBL/GenBank/DDBJ whole genome shotgun (WGS) entry which is preliminary data.</text>
</comment>
<comment type="cofactor">
    <cofactor evidence="1 12 15">
        <name>Mg(2+)</name>
        <dbReference type="ChEBI" id="CHEBI:18420"/>
    </cofactor>
</comment>
<gene>
    <name evidence="19" type="ORF">IAC77_01410</name>
</gene>
<protein>
    <recommendedName>
        <fullName evidence="5 12">Pyruvate, phosphate dikinase</fullName>
        <ecNumber evidence="4 12">2.7.9.1</ecNumber>
    </recommendedName>
</protein>
<dbReference type="NCBIfam" id="TIGR01828">
    <property type="entry name" value="pyru_phos_dikin"/>
    <property type="match status" value="1"/>
</dbReference>
<dbReference type="PROSITE" id="PS00370">
    <property type="entry name" value="PEP_ENZYMES_PHOS_SITE"/>
    <property type="match status" value="1"/>
</dbReference>
<dbReference type="Pfam" id="PF00391">
    <property type="entry name" value="PEP-utilizers"/>
    <property type="match status" value="1"/>
</dbReference>
<dbReference type="SUPFAM" id="SSF56059">
    <property type="entry name" value="Glutathione synthetase ATP-binding domain-like"/>
    <property type="match status" value="1"/>
</dbReference>
<feature type="binding site" evidence="14">
    <location>
        <position position="570"/>
    </location>
    <ligand>
        <name>substrate</name>
    </ligand>
</feature>
<keyword evidence="7 15" id="KW-0479">Metal-binding</keyword>
<comment type="catalytic activity">
    <reaction evidence="12">
        <text>pyruvate + phosphate + ATP = phosphoenolpyruvate + AMP + diphosphate + H(+)</text>
        <dbReference type="Rhea" id="RHEA:10756"/>
        <dbReference type="ChEBI" id="CHEBI:15361"/>
        <dbReference type="ChEBI" id="CHEBI:15378"/>
        <dbReference type="ChEBI" id="CHEBI:30616"/>
        <dbReference type="ChEBI" id="CHEBI:33019"/>
        <dbReference type="ChEBI" id="CHEBI:43474"/>
        <dbReference type="ChEBI" id="CHEBI:58702"/>
        <dbReference type="ChEBI" id="CHEBI:456215"/>
        <dbReference type="EC" id="2.7.9.1"/>
    </reaction>
</comment>
<dbReference type="SUPFAM" id="SSF51621">
    <property type="entry name" value="Phosphoenolpyruvate/pyruvate domain"/>
    <property type="match status" value="1"/>
</dbReference>
<keyword evidence="19" id="KW-0670">Pyruvate</keyword>
<keyword evidence="11 15" id="KW-0460">Magnesium</keyword>
<feature type="binding site" evidence="15">
    <location>
        <position position="777"/>
    </location>
    <ligand>
        <name>Mg(2+)</name>
        <dbReference type="ChEBI" id="CHEBI:18420"/>
    </ligand>
</feature>
<evidence type="ECO:0000256" key="7">
    <source>
        <dbReference type="ARBA" id="ARBA00022723"/>
    </source>
</evidence>
<evidence type="ECO:0000259" key="16">
    <source>
        <dbReference type="Pfam" id="PF00391"/>
    </source>
</evidence>
<keyword evidence="6 19" id="KW-0808">Transferase</keyword>
<evidence type="ECO:0000256" key="13">
    <source>
        <dbReference type="PIRSR" id="PIRSR000853-1"/>
    </source>
</evidence>
<dbReference type="InterPro" id="IPR010121">
    <property type="entry name" value="Pyruvate_phosphate_dikinase"/>
</dbReference>
<dbReference type="EMBL" id="JADINE010000023">
    <property type="protein sequence ID" value="MBO8407101.1"/>
    <property type="molecule type" value="Genomic_DNA"/>
</dbReference>
<evidence type="ECO:0000313" key="19">
    <source>
        <dbReference type="EMBL" id="MBO8407101.1"/>
    </source>
</evidence>
<dbReference type="InterPro" id="IPR036637">
    <property type="entry name" value="Phosphohistidine_dom_sf"/>
</dbReference>
<organism evidence="19 20">
    <name type="scientific">Candidatus Enterousia excrementavium</name>
    <dbReference type="NCBI Taxonomy" id="2840789"/>
    <lineage>
        <taxon>Bacteria</taxon>
        <taxon>Pseudomonadati</taxon>
        <taxon>Pseudomonadota</taxon>
        <taxon>Alphaproteobacteria</taxon>
        <taxon>Candidatus Enterousia</taxon>
    </lineage>
</organism>
<evidence type="ECO:0000256" key="8">
    <source>
        <dbReference type="ARBA" id="ARBA00022741"/>
    </source>
</evidence>
<dbReference type="Gene3D" id="3.50.30.10">
    <property type="entry name" value="Phosphohistidine domain"/>
    <property type="match status" value="1"/>
</dbReference>
<dbReference type="Pfam" id="PF01326">
    <property type="entry name" value="PPDK_N"/>
    <property type="match status" value="1"/>
</dbReference>
<dbReference type="Gene3D" id="1.20.80.30">
    <property type="match status" value="1"/>
</dbReference>
<dbReference type="Gene3D" id="3.30.470.20">
    <property type="entry name" value="ATP-grasp fold, B domain"/>
    <property type="match status" value="1"/>
</dbReference>
<evidence type="ECO:0000259" key="17">
    <source>
        <dbReference type="Pfam" id="PF01326"/>
    </source>
</evidence>
<evidence type="ECO:0000256" key="14">
    <source>
        <dbReference type="PIRSR" id="PIRSR000853-2"/>
    </source>
</evidence>
<feature type="domain" description="PEP-utilising enzyme C-terminal" evidence="18">
    <location>
        <begin position="527"/>
        <end position="879"/>
    </location>
</feature>
<feature type="binding site" evidence="14">
    <location>
        <position position="775"/>
    </location>
    <ligand>
        <name>substrate</name>
    </ligand>
</feature>
<evidence type="ECO:0000256" key="2">
    <source>
        <dbReference type="ARBA" id="ARBA00003144"/>
    </source>
</evidence>
<dbReference type="InterPro" id="IPR013815">
    <property type="entry name" value="ATP_grasp_subdomain_1"/>
</dbReference>
<accession>A0A940IBY2</accession>
<dbReference type="GO" id="GO:0046872">
    <property type="term" value="F:metal ion binding"/>
    <property type="evidence" value="ECO:0007669"/>
    <property type="project" value="UniProtKB-UniRule"/>
</dbReference>
<dbReference type="InterPro" id="IPR018274">
    <property type="entry name" value="PEP_util_AS"/>
</dbReference>
<comment type="similarity">
    <text evidence="3 12">Belongs to the PEP-utilizing enzyme family.</text>
</comment>
<dbReference type="GO" id="GO:0016301">
    <property type="term" value="F:kinase activity"/>
    <property type="evidence" value="ECO:0007669"/>
    <property type="project" value="UniProtKB-UniRule"/>
</dbReference>
<evidence type="ECO:0000256" key="10">
    <source>
        <dbReference type="ARBA" id="ARBA00022840"/>
    </source>
</evidence>
<dbReference type="EC" id="2.7.9.1" evidence="4 12"/>
<feature type="binding site" evidence="14">
    <location>
        <position position="753"/>
    </location>
    <ligand>
        <name>substrate</name>
    </ligand>
</feature>
<reference evidence="19" key="1">
    <citation type="submission" date="2020-10" db="EMBL/GenBank/DDBJ databases">
        <authorList>
            <person name="Gilroy R."/>
        </authorList>
    </citation>
    <scope>NUCLEOTIDE SEQUENCE</scope>
    <source>
        <strain evidence="19">B1-16210</strain>
    </source>
</reference>
<evidence type="ECO:0000256" key="5">
    <source>
        <dbReference type="ARBA" id="ARBA00020138"/>
    </source>
</evidence>
<dbReference type="AlphaFoldDB" id="A0A940IBY2"/>
<reference evidence="19" key="2">
    <citation type="journal article" date="2021" name="PeerJ">
        <title>Extensive microbial diversity within the chicken gut microbiome revealed by metagenomics and culture.</title>
        <authorList>
            <person name="Gilroy R."/>
            <person name="Ravi A."/>
            <person name="Getino M."/>
            <person name="Pursley I."/>
            <person name="Horton D.L."/>
            <person name="Alikhan N.F."/>
            <person name="Baker D."/>
            <person name="Gharbi K."/>
            <person name="Hall N."/>
            <person name="Watson M."/>
            <person name="Adriaenssens E.M."/>
            <person name="Foster-Nyarko E."/>
            <person name="Jarju S."/>
            <person name="Secka A."/>
            <person name="Antonio M."/>
            <person name="Oren A."/>
            <person name="Chaudhuri R.R."/>
            <person name="La Ragione R."/>
            <person name="Hildebrand F."/>
            <person name="Pallen M.J."/>
        </authorList>
    </citation>
    <scope>NUCLEOTIDE SEQUENCE</scope>
    <source>
        <strain evidence="19">B1-16210</strain>
    </source>
</reference>
<feature type="active site" description="Tele-phosphohistidine intermediate" evidence="13">
    <location>
        <position position="463"/>
    </location>
</feature>
<evidence type="ECO:0000256" key="12">
    <source>
        <dbReference type="PIRNR" id="PIRNR000853"/>
    </source>
</evidence>
<keyword evidence="10" id="KW-0067">ATP-binding</keyword>
<dbReference type="InterPro" id="IPR040442">
    <property type="entry name" value="Pyrv_kinase-like_dom_sf"/>
</dbReference>
<dbReference type="NCBIfam" id="NF004531">
    <property type="entry name" value="PRK05878.1"/>
    <property type="match status" value="1"/>
</dbReference>
<evidence type="ECO:0000256" key="6">
    <source>
        <dbReference type="ARBA" id="ARBA00022679"/>
    </source>
</evidence>
<feature type="binding site" evidence="14">
    <location>
        <position position="777"/>
    </location>
    <ligand>
        <name>substrate</name>
    </ligand>
</feature>
<dbReference type="GO" id="GO:0050242">
    <property type="term" value="F:pyruvate, phosphate dikinase activity"/>
    <property type="evidence" value="ECO:0007669"/>
    <property type="project" value="UniProtKB-UniRule"/>
</dbReference>
<evidence type="ECO:0000256" key="1">
    <source>
        <dbReference type="ARBA" id="ARBA00001946"/>
    </source>
</evidence>
<dbReference type="GO" id="GO:0005524">
    <property type="term" value="F:ATP binding"/>
    <property type="evidence" value="ECO:0007669"/>
    <property type="project" value="UniProtKB-UniRule"/>
</dbReference>
<dbReference type="SUPFAM" id="SSF52009">
    <property type="entry name" value="Phosphohistidine domain"/>
    <property type="match status" value="1"/>
</dbReference>
<evidence type="ECO:0000259" key="18">
    <source>
        <dbReference type="Pfam" id="PF02896"/>
    </source>
</evidence>
<dbReference type="InterPro" id="IPR002192">
    <property type="entry name" value="PPDK_AMP/ATP-bd"/>
</dbReference>
<feature type="binding site" evidence="14">
    <location>
        <position position="776"/>
    </location>
    <ligand>
        <name>substrate</name>
    </ligand>
</feature>
<feature type="binding site" evidence="15">
    <location>
        <position position="753"/>
    </location>
    <ligand>
        <name>Mg(2+)</name>
        <dbReference type="ChEBI" id="CHEBI:18420"/>
    </ligand>
</feature>
<feature type="domain" description="PEP-utilising enzyme mobile" evidence="16">
    <location>
        <begin position="431"/>
        <end position="512"/>
    </location>
</feature>
<comment type="function">
    <text evidence="2">Catalyzes the reversible phosphorylation of pyruvate and phosphate.</text>
</comment>
<sequence length="886" mass="97065">MSDKWVYKFGNGAAEGKADMRNLLGGKGANLAEMNLVGLPVPAGFTVTTEVCTYYYEHDHTYPSDLMDQVRDGIAHIESIMGKKFADMENPLLVSVRSGARVSMPGMMDTVLNLGLNDETVKALARHSGDERFAYDSYRRFIMMFSDVVLGADIDLFEHTLERMKEDKGYKVDTELTADDLKELVEKFKEIGNNIGKVFPQDPWEQLKLGIGAVFGSWMSKKAITYRKLNNIPGDWGTAVNVQAMVFGNSGDDSATGVCFSRDPATGENKYYGEYLINAQGEDVVAGIRTPQPMSKDDSGRLSLEEAMPEVYKELCDVREKLEKHYKDMQDMEFTIEHGKLWMLQCRNGKRTAAAAVRMAVEMVDEGLLTKEEAILRVGADQLDHLLHPMLDPKAEKNVIATGLPASPGAAVGQAVFNADDAEKWAKEGKQVMLIRIETSPEDIAGMNAAQGVITARGGMTSHAAVVARGMGTPCVSGSPDIKIDYETKTMKTTSGVVINEGDWVSIDGARGQIIAGRVPTVSVELTGNFGTLMKWVDEIKSLKVKANAETPKDAKQARDFGAEGIGLARTEHMFFDPSRIQDMREMILADDEDGRRAALAKLLPYQKADFVELFKIMDGLPVTIRLIDPPLHEFLPHTEEEIQELANHIGKSVEFVKARSEALRETNPMLGHRGCRLAITYPEICEMQTRAILSAALECKNAGVHVFPEIEVPLVGSKKEVDIVKSVIDATAASLFAETGDSVEYSVGSMIELPRAAVLADQIAESCEFFEFGTNDLTQTTLGMSRDDTGKILDEYRARGIYVADPFASVDQQGVGILIEDAVAKARKTKGAEIHLGVCGEHGGDPASVEYFHRVGFDSVSCSPFRVPIARLAAAQAAVKFPRNK</sequence>
<name>A0A940IBY2_9PROT</name>